<dbReference type="SUPFAM" id="SSF52540">
    <property type="entry name" value="P-loop containing nucleoside triphosphate hydrolases"/>
    <property type="match status" value="1"/>
</dbReference>
<keyword evidence="1" id="KW-0813">Transport</keyword>
<dbReference type="InterPro" id="IPR027417">
    <property type="entry name" value="P-loop_NTPase"/>
</dbReference>
<protein>
    <submittedName>
        <fullName evidence="6">ABC transporter ATP-binding protein</fullName>
    </submittedName>
</protein>
<comment type="caution">
    <text evidence="6">The sequence shown here is derived from an EMBL/GenBank/DDBJ whole genome shotgun (WGS) entry which is preliminary data.</text>
</comment>
<dbReference type="Proteomes" id="UP001595974">
    <property type="component" value="Unassembled WGS sequence"/>
</dbReference>
<dbReference type="PANTHER" id="PTHR42939">
    <property type="entry name" value="ABC TRANSPORTER ATP-BINDING PROTEIN ALBC-RELATED"/>
    <property type="match status" value="1"/>
</dbReference>
<keyword evidence="2" id="KW-1003">Cell membrane</keyword>
<dbReference type="PROSITE" id="PS50893">
    <property type="entry name" value="ABC_TRANSPORTER_2"/>
    <property type="match status" value="1"/>
</dbReference>
<dbReference type="PANTHER" id="PTHR42939:SF1">
    <property type="entry name" value="ABC TRANSPORTER ATP-BINDING PROTEIN ALBC-RELATED"/>
    <property type="match status" value="1"/>
</dbReference>
<dbReference type="RefSeq" id="WP_096445095.1">
    <property type="nucleotide sequence ID" value="NZ_JBHSOG010000100.1"/>
</dbReference>
<dbReference type="CDD" id="cd03230">
    <property type="entry name" value="ABC_DR_subfamily_A"/>
    <property type="match status" value="1"/>
</dbReference>
<organism evidence="6 7">
    <name type="scientific">Thauera sinica</name>
    <dbReference type="NCBI Taxonomy" id="2665146"/>
    <lineage>
        <taxon>Bacteria</taxon>
        <taxon>Pseudomonadati</taxon>
        <taxon>Pseudomonadota</taxon>
        <taxon>Betaproteobacteria</taxon>
        <taxon>Rhodocyclales</taxon>
        <taxon>Zoogloeaceae</taxon>
        <taxon>Thauera</taxon>
    </lineage>
</organism>
<dbReference type="Pfam" id="PF00005">
    <property type="entry name" value="ABC_tran"/>
    <property type="match status" value="1"/>
</dbReference>
<accession>A0ABW1AY07</accession>
<gene>
    <name evidence="6" type="ORF">ACFPTN_20705</name>
</gene>
<keyword evidence="4 6" id="KW-0067">ATP-binding</keyword>
<evidence type="ECO:0000313" key="6">
    <source>
        <dbReference type="EMBL" id="MFC5771806.1"/>
    </source>
</evidence>
<keyword evidence="7" id="KW-1185">Reference proteome</keyword>
<dbReference type="InterPro" id="IPR003593">
    <property type="entry name" value="AAA+_ATPase"/>
</dbReference>
<keyword evidence="2" id="KW-0472">Membrane</keyword>
<sequence length="317" mass="34857">MSLALEFSAVSKVFRSRARSVQALQDVSFEVDEGEVFGFVGPNGAGKSTTIKIMLDVIDDYQGEVRLYGLSAREAASRKGVAYVPESPALYEQFTPLEILRMALDMYGIRRIDADIWCRQWLDRFSVGHVADRRMRLLSKGTAQRVALAHALVVSPRLLVLDEPLSGLDPVGRKDVVDILSEYKRDGGAIFFTSHVLHDVERIADRFGFIHQGQLITTRSPRDLVADRADRFIVRYQAGEGFAAAGEAIRTGEFEHELAQTELPDFISGLNASGGRIVTLKPAVSLETMFFKILAEGGLPRPAETAGTLRPSGLDCG</sequence>
<keyword evidence="3" id="KW-0547">Nucleotide-binding</keyword>
<dbReference type="InterPro" id="IPR003439">
    <property type="entry name" value="ABC_transporter-like_ATP-bd"/>
</dbReference>
<proteinExistence type="predicted"/>
<evidence type="ECO:0000256" key="1">
    <source>
        <dbReference type="ARBA" id="ARBA00022448"/>
    </source>
</evidence>
<dbReference type="InterPro" id="IPR051782">
    <property type="entry name" value="ABC_Transporter_VariousFunc"/>
</dbReference>
<evidence type="ECO:0000256" key="3">
    <source>
        <dbReference type="ARBA" id="ARBA00022741"/>
    </source>
</evidence>
<name>A0ABW1AY07_9RHOO</name>
<evidence type="ECO:0000259" key="5">
    <source>
        <dbReference type="PROSITE" id="PS50893"/>
    </source>
</evidence>
<evidence type="ECO:0000256" key="2">
    <source>
        <dbReference type="ARBA" id="ARBA00022475"/>
    </source>
</evidence>
<evidence type="ECO:0000313" key="7">
    <source>
        <dbReference type="Proteomes" id="UP001595974"/>
    </source>
</evidence>
<evidence type="ECO:0000256" key="4">
    <source>
        <dbReference type="ARBA" id="ARBA00022840"/>
    </source>
</evidence>
<dbReference type="SMART" id="SM00382">
    <property type="entry name" value="AAA"/>
    <property type="match status" value="1"/>
</dbReference>
<dbReference type="Gene3D" id="3.40.50.300">
    <property type="entry name" value="P-loop containing nucleotide triphosphate hydrolases"/>
    <property type="match status" value="1"/>
</dbReference>
<dbReference type="EMBL" id="JBHSOG010000100">
    <property type="protein sequence ID" value="MFC5771806.1"/>
    <property type="molecule type" value="Genomic_DNA"/>
</dbReference>
<feature type="domain" description="ABC transporter" evidence="5">
    <location>
        <begin position="5"/>
        <end position="237"/>
    </location>
</feature>
<dbReference type="GO" id="GO:0005524">
    <property type="term" value="F:ATP binding"/>
    <property type="evidence" value="ECO:0007669"/>
    <property type="project" value="UniProtKB-KW"/>
</dbReference>
<reference evidence="7" key="1">
    <citation type="journal article" date="2019" name="Int. J. Syst. Evol. Microbiol.">
        <title>The Global Catalogue of Microorganisms (GCM) 10K type strain sequencing project: providing services to taxonomists for standard genome sequencing and annotation.</title>
        <authorList>
            <consortium name="The Broad Institute Genomics Platform"/>
            <consortium name="The Broad Institute Genome Sequencing Center for Infectious Disease"/>
            <person name="Wu L."/>
            <person name="Ma J."/>
        </authorList>
    </citation>
    <scope>NUCLEOTIDE SEQUENCE [LARGE SCALE GENOMIC DNA]</scope>
    <source>
        <strain evidence="7">SHR3</strain>
    </source>
</reference>